<reference evidence="2" key="1">
    <citation type="submission" date="2014-09" db="EMBL/GenBank/DDBJ databases">
        <authorList>
            <person name="Magalhaes I.L.F."/>
            <person name="Oliveira U."/>
            <person name="Santos F.R."/>
            <person name="Vidigal T.H.D.A."/>
            <person name="Brescovit A.D."/>
            <person name="Santos A.J."/>
        </authorList>
    </citation>
    <scope>NUCLEOTIDE SEQUENCE</scope>
    <source>
        <tissue evidence="2">Shoot tissue taken approximately 20 cm above the soil surface</tissue>
    </source>
</reference>
<accession>A0A0A8XWI0</accession>
<evidence type="ECO:0000313" key="2">
    <source>
        <dbReference type="EMBL" id="JAD18226.1"/>
    </source>
</evidence>
<name>A0A0A8XWI0_ARUDO</name>
<keyword evidence="1" id="KW-0812">Transmembrane</keyword>
<proteinExistence type="predicted"/>
<reference evidence="2" key="2">
    <citation type="journal article" date="2015" name="Data Brief">
        <title>Shoot transcriptome of the giant reed, Arundo donax.</title>
        <authorList>
            <person name="Barrero R.A."/>
            <person name="Guerrero F.D."/>
            <person name="Moolhuijzen P."/>
            <person name="Goolsby J.A."/>
            <person name="Tidwell J."/>
            <person name="Bellgard S.E."/>
            <person name="Bellgard M.I."/>
        </authorList>
    </citation>
    <scope>NUCLEOTIDE SEQUENCE</scope>
    <source>
        <tissue evidence="2">Shoot tissue taken approximately 20 cm above the soil surface</tissue>
    </source>
</reference>
<organism evidence="2">
    <name type="scientific">Arundo donax</name>
    <name type="common">Giant reed</name>
    <name type="synonym">Donax arundinaceus</name>
    <dbReference type="NCBI Taxonomy" id="35708"/>
    <lineage>
        <taxon>Eukaryota</taxon>
        <taxon>Viridiplantae</taxon>
        <taxon>Streptophyta</taxon>
        <taxon>Embryophyta</taxon>
        <taxon>Tracheophyta</taxon>
        <taxon>Spermatophyta</taxon>
        <taxon>Magnoliopsida</taxon>
        <taxon>Liliopsida</taxon>
        <taxon>Poales</taxon>
        <taxon>Poaceae</taxon>
        <taxon>PACMAD clade</taxon>
        <taxon>Arundinoideae</taxon>
        <taxon>Arundineae</taxon>
        <taxon>Arundo</taxon>
    </lineage>
</organism>
<dbReference type="AlphaFoldDB" id="A0A0A8XWI0"/>
<evidence type="ECO:0000256" key="1">
    <source>
        <dbReference type="SAM" id="Phobius"/>
    </source>
</evidence>
<protein>
    <submittedName>
        <fullName evidence="2">Uncharacterized protein</fullName>
    </submittedName>
</protein>
<keyword evidence="1" id="KW-0472">Membrane</keyword>
<feature type="transmembrane region" description="Helical" evidence="1">
    <location>
        <begin position="114"/>
        <end position="140"/>
    </location>
</feature>
<sequence>MRELSFLFQTNVHYGVHFATWNSRQKGEVPRTQTGIYTGEERECWRLEPNALKTSPSFHFLGHQGHPESVDASFARGSTTRASPRASTVAPFCTDCIATKTPICSCHTGDHKSYQFFIVVVRVAVISIRLLLLSLVATALRRLPPRNGPSGLDLRRRPHLLSVLGTAA</sequence>
<keyword evidence="1" id="KW-1133">Transmembrane helix</keyword>
<dbReference type="EMBL" id="GBRH01279669">
    <property type="protein sequence ID" value="JAD18226.1"/>
    <property type="molecule type" value="Transcribed_RNA"/>
</dbReference>